<organism evidence="3 4">
    <name type="scientific">Teladorsagia circumcincta</name>
    <name type="common">Brown stomach worm</name>
    <name type="synonym">Ostertagia circumcincta</name>
    <dbReference type="NCBI Taxonomy" id="45464"/>
    <lineage>
        <taxon>Eukaryota</taxon>
        <taxon>Metazoa</taxon>
        <taxon>Ecdysozoa</taxon>
        <taxon>Nematoda</taxon>
        <taxon>Chromadorea</taxon>
        <taxon>Rhabditida</taxon>
        <taxon>Rhabditina</taxon>
        <taxon>Rhabditomorpha</taxon>
        <taxon>Strongyloidea</taxon>
        <taxon>Trichostrongylidae</taxon>
        <taxon>Teladorsagia</taxon>
    </lineage>
</organism>
<evidence type="ECO:0000256" key="2">
    <source>
        <dbReference type="SAM" id="MobiDB-lite"/>
    </source>
</evidence>
<dbReference type="PROSITE" id="PS50082">
    <property type="entry name" value="WD_REPEATS_2"/>
    <property type="match status" value="2"/>
</dbReference>
<dbReference type="InterPro" id="IPR036322">
    <property type="entry name" value="WD40_repeat_dom_sf"/>
</dbReference>
<dbReference type="Pfam" id="PF00400">
    <property type="entry name" value="WD40"/>
    <property type="match status" value="2"/>
</dbReference>
<evidence type="ECO:0000313" key="4">
    <source>
        <dbReference type="Proteomes" id="UP000230423"/>
    </source>
</evidence>
<feature type="compositionally biased region" description="Basic and acidic residues" evidence="2">
    <location>
        <begin position="37"/>
        <end position="61"/>
    </location>
</feature>
<proteinExistence type="predicted"/>
<protein>
    <submittedName>
        <fullName evidence="3">WD domain, G-beta repeat protein</fullName>
    </submittedName>
</protein>
<dbReference type="AlphaFoldDB" id="A0A2G9UX02"/>
<feature type="region of interest" description="Disordered" evidence="2">
    <location>
        <begin position="36"/>
        <end position="70"/>
    </location>
</feature>
<evidence type="ECO:0000256" key="1">
    <source>
        <dbReference type="PROSITE-ProRule" id="PRU00221"/>
    </source>
</evidence>
<name>A0A2G9UX02_TELCI</name>
<feature type="repeat" description="WD" evidence="1">
    <location>
        <begin position="204"/>
        <end position="247"/>
    </location>
</feature>
<dbReference type="SUPFAM" id="SSF50978">
    <property type="entry name" value="WD40 repeat-like"/>
    <property type="match status" value="1"/>
</dbReference>
<dbReference type="InterPro" id="IPR001680">
    <property type="entry name" value="WD40_rpt"/>
</dbReference>
<keyword evidence="4" id="KW-1185">Reference proteome</keyword>
<evidence type="ECO:0000313" key="3">
    <source>
        <dbReference type="EMBL" id="PIO74242.1"/>
    </source>
</evidence>
<gene>
    <name evidence="3" type="ORF">TELCIR_03747</name>
</gene>
<dbReference type="PANTHER" id="PTHR47027:SF20">
    <property type="entry name" value="REVERSE TRANSCRIPTASE-LIKE PROTEIN WITH RNA-DIRECTED DNA POLYMERASE DOMAIN"/>
    <property type="match status" value="1"/>
</dbReference>
<dbReference type="Gene3D" id="2.130.10.10">
    <property type="entry name" value="YVTN repeat-like/Quinoprotein amine dehydrogenase"/>
    <property type="match status" value="1"/>
</dbReference>
<dbReference type="SMART" id="SM00320">
    <property type="entry name" value="WD40"/>
    <property type="match status" value="2"/>
</dbReference>
<dbReference type="InterPro" id="IPR015943">
    <property type="entry name" value="WD40/YVTN_repeat-like_dom_sf"/>
</dbReference>
<feature type="region of interest" description="Disordered" evidence="2">
    <location>
        <begin position="287"/>
        <end position="319"/>
    </location>
</feature>
<keyword evidence="1" id="KW-0853">WD repeat</keyword>
<dbReference type="OrthoDB" id="17410at2759"/>
<dbReference type="PANTHER" id="PTHR47027">
    <property type="entry name" value="REVERSE TRANSCRIPTASE DOMAIN-CONTAINING PROTEIN"/>
    <property type="match status" value="1"/>
</dbReference>
<dbReference type="Proteomes" id="UP000230423">
    <property type="component" value="Unassembled WGS sequence"/>
</dbReference>
<sequence length="319" mass="35722">MADFMRLCLDEKTLKVEKREQGESVTEIWHTLQAKETLAREKQEKGEVDKSNPQQRPEHLRNTPAGREISDIVLTSQRQEELQQMVKELNEVGKVIGLTMNRTKTMVMRNEWAHASPIVLEGSALPDTDCYVYLGRVISMDNNLRAEIMRRKKCAWSAIGSIKEAAQLITDKKIRADLFNSTVLPALWYASETGGERPKVERVYCGHRSSVLSLSVDDRADGTRFASSSLDGQILLWHIEQPTALQRLPSPHAGAVTTITFLPTGRHLVSGGEDGVVACYRVPQAGMTSPGNIERDDDNMGYLDQRDENQPMDMDEGNG</sequence>
<dbReference type="EMBL" id="KZ345311">
    <property type="protein sequence ID" value="PIO74242.1"/>
    <property type="molecule type" value="Genomic_DNA"/>
</dbReference>
<accession>A0A2G9UX02</accession>
<feature type="repeat" description="WD" evidence="1">
    <location>
        <begin position="249"/>
        <end position="282"/>
    </location>
</feature>
<reference evidence="3 4" key="1">
    <citation type="submission" date="2015-09" db="EMBL/GenBank/DDBJ databases">
        <title>Draft genome of the parasitic nematode Teladorsagia circumcincta isolate WARC Sus (inbred).</title>
        <authorList>
            <person name="Mitreva M."/>
        </authorList>
    </citation>
    <scope>NUCLEOTIDE SEQUENCE [LARGE SCALE GENOMIC DNA]</scope>
    <source>
        <strain evidence="3 4">S</strain>
    </source>
</reference>